<evidence type="ECO:0000256" key="5">
    <source>
        <dbReference type="ARBA" id="ARBA00022801"/>
    </source>
</evidence>
<dbReference type="GO" id="GO:0071555">
    <property type="term" value="P:cell wall organization"/>
    <property type="evidence" value="ECO:0007669"/>
    <property type="project" value="UniProtKB-KW"/>
</dbReference>
<evidence type="ECO:0000313" key="10">
    <source>
        <dbReference type="EMBL" id="KAK9924405.1"/>
    </source>
</evidence>
<feature type="active site" evidence="8">
    <location>
        <position position="203"/>
    </location>
</feature>
<evidence type="ECO:0000256" key="8">
    <source>
        <dbReference type="PROSITE-ProRule" id="PRU10052"/>
    </source>
</evidence>
<keyword evidence="5 9" id="KW-0378">Hydrolase</keyword>
<comment type="caution">
    <text evidence="10">The sequence shown here is derived from an EMBL/GenBank/DDBJ whole genome shotgun (WGS) entry which is preliminary data.</text>
</comment>
<dbReference type="PANTHER" id="PTHR31375">
    <property type="match status" value="1"/>
</dbReference>
<dbReference type="PROSITE" id="PS00502">
    <property type="entry name" value="POLYGALACTURONASE"/>
    <property type="match status" value="1"/>
</dbReference>
<evidence type="ECO:0000256" key="2">
    <source>
        <dbReference type="ARBA" id="ARBA00008834"/>
    </source>
</evidence>
<dbReference type="GO" id="GO:0004650">
    <property type="term" value="F:polygalacturonase activity"/>
    <property type="evidence" value="ECO:0007669"/>
    <property type="project" value="InterPro"/>
</dbReference>
<dbReference type="Gene3D" id="2.160.20.10">
    <property type="entry name" value="Single-stranded right-handed beta-helix, Pectin lyase-like"/>
    <property type="match status" value="1"/>
</dbReference>
<name>A0AAW1WM60_RUBAR</name>
<reference evidence="10 11" key="1">
    <citation type="journal article" date="2023" name="G3 (Bethesda)">
        <title>A chromosome-length genome assembly and annotation of blackberry (Rubus argutus, cv. 'Hillquist').</title>
        <authorList>
            <person name="Bruna T."/>
            <person name="Aryal R."/>
            <person name="Dudchenko O."/>
            <person name="Sargent D.J."/>
            <person name="Mead D."/>
            <person name="Buti M."/>
            <person name="Cavallini A."/>
            <person name="Hytonen T."/>
            <person name="Andres J."/>
            <person name="Pham M."/>
            <person name="Weisz D."/>
            <person name="Mascagni F."/>
            <person name="Usai G."/>
            <person name="Natali L."/>
            <person name="Bassil N."/>
            <person name="Fernandez G.E."/>
            <person name="Lomsadze A."/>
            <person name="Armour M."/>
            <person name="Olukolu B."/>
            <person name="Poorten T."/>
            <person name="Britton C."/>
            <person name="Davik J."/>
            <person name="Ashrafi H."/>
            <person name="Aiden E.L."/>
            <person name="Borodovsky M."/>
            <person name="Worthington M."/>
        </authorList>
    </citation>
    <scope>NUCLEOTIDE SEQUENCE [LARGE SCALE GENOMIC DNA]</scope>
    <source>
        <strain evidence="10">PI 553951</strain>
    </source>
</reference>
<evidence type="ECO:0000256" key="3">
    <source>
        <dbReference type="ARBA" id="ARBA00022512"/>
    </source>
</evidence>
<dbReference type="InterPro" id="IPR012334">
    <property type="entry name" value="Pectin_lyas_fold"/>
</dbReference>
<keyword evidence="7" id="KW-0961">Cell wall biogenesis/degradation</keyword>
<dbReference type="InterPro" id="IPR006626">
    <property type="entry name" value="PbH1"/>
</dbReference>
<evidence type="ECO:0000256" key="9">
    <source>
        <dbReference type="RuleBase" id="RU361169"/>
    </source>
</evidence>
<comment type="similarity">
    <text evidence="2 9">Belongs to the glycosyl hydrolase 28 family.</text>
</comment>
<proteinExistence type="inferred from homology"/>
<comment type="subcellular location">
    <subcellularLocation>
        <location evidence="1">Secreted</location>
        <location evidence="1">Cell wall</location>
    </subcellularLocation>
</comment>
<protein>
    <submittedName>
        <fullName evidence="10">Uncharacterized protein</fullName>
    </submittedName>
</protein>
<dbReference type="SUPFAM" id="SSF51126">
    <property type="entry name" value="Pectin lyase-like"/>
    <property type="match status" value="1"/>
</dbReference>
<evidence type="ECO:0000256" key="6">
    <source>
        <dbReference type="ARBA" id="ARBA00023295"/>
    </source>
</evidence>
<dbReference type="InterPro" id="IPR011050">
    <property type="entry name" value="Pectin_lyase_fold/virulence"/>
</dbReference>
<keyword evidence="6 9" id="KW-0326">Glycosidase</keyword>
<dbReference type="SMART" id="SM00710">
    <property type="entry name" value="PbH1"/>
    <property type="match status" value="4"/>
</dbReference>
<dbReference type="Proteomes" id="UP001457282">
    <property type="component" value="Unassembled WGS sequence"/>
</dbReference>
<evidence type="ECO:0000256" key="1">
    <source>
        <dbReference type="ARBA" id="ARBA00004191"/>
    </source>
</evidence>
<gene>
    <name evidence="10" type="ORF">M0R45_032774</name>
</gene>
<evidence type="ECO:0000256" key="7">
    <source>
        <dbReference type="ARBA" id="ARBA00023316"/>
    </source>
</evidence>
<sequence length="360" mass="38252">MAAGDFDVTSAQYGAKPDSDITQALANAWKDACASTSPSPCKAPIEMQVQGTLQAPEDGSQLSKPDTWIDFSYLDKLTLSGGGTFDGQGALAWKQNDCHKKANCNSIAINLRFNFVNNSVVKDVTSLNSKNFHVNVIGCNQFTFQDFTVTAPGDSINTDGIHIGRSTGVNITDTKIGTGDDCISIGDGTKQLTVTKVTCGPGHGISIGSLGRYPKEEPVEGINVRNCTLSKTTNGVRIKTWPASPDASTASDIHFEDIIMDDVANPIIVDQEYCPWNNCKKEAPSKIKVSNVSFKNIKGTSSSPVAVKIACAKGLPCEKVEMTDIDLKYSGNQGSITSECSNVQPTITRVPNALACAAKS</sequence>
<dbReference type="FunFam" id="2.160.20.10:FF:000004">
    <property type="entry name" value="Pectin lyase-like superfamily protein"/>
    <property type="match status" value="1"/>
</dbReference>
<keyword evidence="11" id="KW-1185">Reference proteome</keyword>
<dbReference type="InterPro" id="IPR000743">
    <property type="entry name" value="Glyco_hydro_28"/>
</dbReference>
<dbReference type="EMBL" id="JBEDUW010000006">
    <property type="protein sequence ID" value="KAK9924405.1"/>
    <property type="molecule type" value="Genomic_DNA"/>
</dbReference>
<keyword evidence="4" id="KW-0964">Secreted</keyword>
<dbReference type="Pfam" id="PF00295">
    <property type="entry name" value="Glyco_hydro_28"/>
    <property type="match status" value="1"/>
</dbReference>
<organism evidence="10 11">
    <name type="scientific">Rubus argutus</name>
    <name type="common">Southern blackberry</name>
    <dbReference type="NCBI Taxonomy" id="59490"/>
    <lineage>
        <taxon>Eukaryota</taxon>
        <taxon>Viridiplantae</taxon>
        <taxon>Streptophyta</taxon>
        <taxon>Embryophyta</taxon>
        <taxon>Tracheophyta</taxon>
        <taxon>Spermatophyta</taxon>
        <taxon>Magnoliopsida</taxon>
        <taxon>eudicotyledons</taxon>
        <taxon>Gunneridae</taxon>
        <taxon>Pentapetalae</taxon>
        <taxon>rosids</taxon>
        <taxon>fabids</taxon>
        <taxon>Rosales</taxon>
        <taxon>Rosaceae</taxon>
        <taxon>Rosoideae</taxon>
        <taxon>Rosoideae incertae sedis</taxon>
        <taxon>Rubus</taxon>
    </lineage>
</organism>
<keyword evidence="3" id="KW-0134">Cell wall</keyword>
<evidence type="ECO:0000313" key="11">
    <source>
        <dbReference type="Proteomes" id="UP001457282"/>
    </source>
</evidence>
<evidence type="ECO:0000256" key="4">
    <source>
        <dbReference type="ARBA" id="ARBA00022525"/>
    </source>
</evidence>
<dbReference type="GO" id="GO:0005975">
    <property type="term" value="P:carbohydrate metabolic process"/>
    <property type="evidence" value="ECO:0007669"/>
    <property type="project" value="InterPro"/>
</dbReference>
<accession>A0AAW1WM60</accession>
<dbReference type="AlphaFoldDB" id="A0AAW1WM60"/>